<sequence length="107" mass="11887">MKFKQGGTALAWVPRLISYGGAQITAGFEDGVVRILELYDPKGLTVFVGRKKVSDADIRLKQVFKPHTAAVTALAYDRDGEVLATGKHKKTFDRFVKHSHRENEANT</sequence>
<evidence type="ECO:0000313" key="8">
    <source>
        <dbReference type="EMBL" id="OWK00578.1"/>
    </source>
</evidence>
<comment type="caution">
    <text evidence="8">The sequence shown here is derived from an EMBL/GenBank/DDBJ whole genome shotgun (WGS) entry which is preliminary data.</text>
</comment>
<dbReference type="GO" id="GO:0003341">
    <property type="term" value="P:cilium movement"/>
    <property type="evidence" value="ECO:0007669"/>
    <property type="project" value="UniProtKB-ARBA"/>
</dbReference>
<protein>
    <submittedName>
        <fullName evidence="8">Uncharacterized protein</fullName>
    </submittedName>
</protein>
<dbReference type="PANTHER" id="PTHR14885">
    <property type="entry name" value="CILIA- AND FLAGELLA-ASSOCIATED PROTEIN 43-RELATED"/>
    <property type="match status" value="1"/>
</dbReference>
<keyword evidence="5" id="KW-0175">Coiled coil</keyword>
<dbReference type="Proteomes" id="UP000242450">
    <property type="component" value="Chromosome 31"/>
</dbReference>
<reference evidence="8 9" key="1">
    <citation type="journal article" date="2018" name="Mol. Genet. Genomics">
        <title>The red deer Cervus elaphus genome CerEla1.0: sequencing, annotating, genes, and chromosomes.</title>
        <authorList>
            <person name="Bana N.A."/>
            <person name="Nyiri A."/>
            <person name="Nagy J."/>
            <person name="Frank K."/>
            <person name="Nagy T."/>
            <person name="Steger V."/>
            <person name="Schiller M."/>
            <person name="Lakatos P."/>
            <person name="Sugar L."/>
            <person name="Horn P."/>
            <person name="Barta E."/>
            <person name="Orosz L."/>
        </authorList>
    </citation>
    <scope>NUCLEOTIDE SEQUENCE [LARGE SCALE GENOMIC DNA]</scope>
    <source>
        <strain evidence="8">Hungarian</strain>
    </source>
</reference>
<keyword evidence="3" id="KW-0853">WD repeat</keyword>
<dbReference type="InterPro" id="IPR036322">
    <property type="entry name" value="WD40_repeat_dom_sf"/>
</dbReference>
<keyword evidence="2" id="KW-0963">Cytoplasm</keyword>
<dbReference type="EMBL" id="MKHE01000031">
    <property type="protein sequence ID" value="OWK00578.1"/>
    <property type="molecule type" value="Genomic_DNA"/>
</dbReference>
<keyword evidence="7" id="KW-0966">Cell projection</keyword>
<proteinExistence type="predicted"/>
<keyword evidence="9" id="KW-1185">Reference proteome</keyword>
<name>A0A212C3J4_CEREH</name>
<evidence type="ECO:0000256" key="4">
    <source>
        <dbReference type="ARBA" id="ARBA00022737"/>
    </source>
</evidence>
<accession>A0A212C3J4</accession>
<evidence type="ECO:0000256" key="3">
    <source>
        <dbReference type="ARBA" id="ARBA00022574"/>
    </source>
</evidence>
<dbReference type="OrthoDB" id="1935234at2759"/>
<evidence type="ECO:0000256" key="6">
    <source>
        <dbReference type="ARBA" id="ARBA00023212"/>
    </source>
</evidence>
<dbReference type="GO" id="GO:0005930">
    <property type="term" value="C:axoneme"/>
    <property type="evidence" value="ECO:0007669"/>
    <property type="project" value="UniProtKB-SubCell"/>
</dbReference>
<dbReference type="Gene3D" id="2.130.10.10">
    <property type="entry name" value="YVTN repeat-like/Quinoprotein amine dehydrogenase"/>
    <property type="match status" value="1"/>
</dbReference>
<dbReference type="AlphaFoldDB" id="A0A212C3J4"/>
<dbReference type="InterPro" id="IPR015943">
    <property type="entry name" value="WD40/YVTN_repeat-like_dom_sf"/>
</dbReference>
<dbReference type="SUPFAM" id="SSF50978">
    <property type="entry name" value="WD40 repeat-like"/>
    <property type="match status" value="1"/>
</dbReference>
<keyword evidence="4" id="KW-0677">Repeat</keyword>
<dbReference type="PANTHER" id="PTHR14885:SF3">
    <property type="entry name" value="CILIA- AND FLAGELLA-ASSOCIATED PROTEIN 44"/>
    <property type="match status" value="1"/>
</dbReference>
<evidence type="ECO:0000256" key="1">
    <source>
        <dbReference type="ARBA" id="ARBA00004430"/>
    </source>
</evidence>
<evidence type="ECO:0000256" key="5">
    <source>
        <dbReference type="ARBA" id="ARBA00023054"/>
    </source>
</evidence>
<keyword evidence="6" id="KW-0206">Cytoskeleton</keyword>
<gene>
    <name evidence="8" type="ORF">Celaphus_00019587</name>
</gene>
<organism evidence="8 9">
    <name type="scientific">Cervus elaphus hippelaphus</name>
    <name type="common">European red deer</name>
    <dbReference type="NCBI Taxonomy" id="46360"/>
    <lineage>
        <taxon>Eukaryota</taxon>
        <taxon>Metazoa</taxon>
        <taxon>Chordata</taxon>
        <taxon>Craniata</taxon>
        <taxon>Vertebrata</taxon>
        <taxon>Euteleostomi</taxon>
        <taxon>Mammalia</taxon>
        <taxon>Eutheria</taxon>
        <taxon>Laurasiatheria</taxon>
        <taxon>Artiodactyla</taxon>
        <taxon>Ruminantia</taxon>
        <taxon>Pecora</taxon>
        <taxon>Cervidae</taxon>
        <taxon>Cervinae</taxon>
        <taxon>Cervus</taxon>
    </lineage>
</organism>
<evidence type="ECO:0000256" key="2">
    <source>
        <dbReference type="ARBA" id="ARBA00022490"/>
    </source>
</evidence>
<comment type="subcellular location">
    <subcellularLocation>
        <location evidence="1">Cytoplasm</location>
        <location evidence="1">Cytoskeleton</location>
        <location evidence="1">Cilium axoneme</location>
    </subcellularLocation>
</comment>
<evidence type="ECO:0000313" key="9">
    <source>
        <dbReference type="Proteomes" id="UP000242450"/>
    </source>
</evidence>
<evidence type="ECO:0000256" key="7">
    <source>
        <dbReference type="ARBA" id="ARBA00023273"/>
    </source>
</evidence>